<accession>A0A5B7SNL4</accession>
<feature type="transmembrane region" description="Helical" evidence="8">
    <location>
        <begin position="147"/>
        <end position="172"/>
    </location>
</feature>
<dbReference type="KEGG" id="asag:FGM00_00070"/>
<evidence type="ECO:0000256" key="6">
    <source>
        <dbReference type="ARBA" id="ARBA00022989"/>
    </source>
</evidence>
<keyword evidence="3" id="KW-0328">Glycosyltransferase</keyword>
<dbReference type="PANTHER" id="PTHR33908">
    <property type="entry name" value="MANNOSYLTRANSFERASE YKCB-RELATED"/>
    <property type="match status" value="1"/>
</dbReference>
<proteinExistence type="predicted"/>
<dbReference type="GO" id="GO:0009103">
    <property type="term" value="P:lipopolysaccharide biosynthetic process"/>
    <property type="evidence" value="ECO:0007669"/>
    <property type="project" value="UniProtKB-ARBA"/>
</dbReference>
<feature type="transmembrane region" description="Helical" evidence="8">
    <location>
        <begin position="313"/>
        <end position="334"/>
    </location>
</feature>
<keyword evidence="5 8" id="KW-0812">Transmembrane</keyword>
<feature type="transmembrane region" description="Helical" evidence="8">
    <location>
        <begin position="284"/>
        <end position="301"/>
    </location>
</feature>
<evidence type="ECO:0000259" key="9">
    <source>
        <dbReference type="Pfam" id="PF13231"/>
    </source>
</evidence>
<dbReference type="Pfam" id="PF13231">
    <property type="entry name" value="PMT_2"/>
    <property type="match status" value="1"/>
</dbReference>
<keyword evidence="11" id="KW-1185">Reference proteome</keyword>
<keyword evidence="4 10" id="KW-0808">Transferase</keyword>
<dbReference type="OrthoDB" id="9813729at2"/>
<dbReference type="InterPro" id="IPR038731">
    <property type="entry name" value="RgtA/B/C-like"/>
</dbReference>
<evidence type="ECO:0000256" key="1">
    <source>
        <dbReference type="ARBA" id="ARBA00004651"/>
    </source>
</evidence>
<evidence type="ECO:0000256" key="5">
    <source>
        <dbReference type="ARBA" id="ARBA00022692"/>
    </source>
</evidence>
<evidence type="ECO:0000313" key="10">
    <source>
        <dbReference type="EMBL" id="QCW98590.1"/>
    </source>
</evidence>
<dbReference type="GO" id="GO:0016763">
    <property type="term" value="F:pentosyltransferase activity"/>
    <property type="evidence" value="ECO:0007669"/>
    <property type="project" value="TreeGrafter"/>
</dbReference>
<evidence type="ECO:0000256" key="8">
    <source>
        <dbReference type="SAM" id="Phobius"/>
    </source>
</evidence>
<feature type="transmembrane region" description="Helical" evidence="8">
    <location>
        <begin position="53"/>
        <end position="86"/>
    </location>
</feature>
<dbReference type="EMBL" id="CP040710">
    <property type="protein sequence ID" value="QCW98590.1"/>
    <property type="molecule type" value="Genomic_DNA"/>
</dbReference>
<keyword evidence="7 8" id="KW-0472">Membrane</keyword>
<reference evidence="10 11" key="1">
    <citation type="submission" date="2019-05" db="EMBL/GenBank/DDBJ databases">
        <title>Genome sequencing of F202Z8.</title>
        <authorList>
            <person name="Kwon Y.M."/>
        </authorList>
    </citation>
    <scope>NUCLEOTIDE SEQUENCE [LARGE SCALE GENOMIC DNA]</scope>
    <source>
        <strain evidence="10 11">F202Z8</strain>
    </source>
</reference>
<feature type="transmembrane region" description="Helical" evidence="8">
    <location>
        <begin position="225"/>
        <end position="247"/>
    </location>
</feature>
<gene>
    <name evidence="10" type="ORF">FGM00_00070</name>
</gene>
<name>A0A5B7SNL4_9FLAO</name>
<evidence type="ECO:0000256" key="3">
    <source>
        <dbReference type="ARBA" id="ARBA00022676"/>
    </source>
</evidence>
<dbReference type="RefSeq" id="WP_138850945.1">
    <property type="nucleotide sequence ID" value="NZ_CP040710.1"/>
</dbReference>
<evidence type="ECO:0000256" key="7">
    <source>
        <dbReference type="ARBA" id="ARBA00023136"/>
    </source>
</evidence>
<evidence type="ECO:0000256" key="2">
    <source>
        <dbReference type="ARBA" id="ARBA00022475"/>
    </source>
</evidence>
<keyword evidence="2" id="KW-1003">Cell membrane</keyword>
<feature type="domain" description="Glycosyltransferase RgtA/B/C/D-like" evidence="9">
    <location>
        <begin position="49"/>
        <end position="202"/>
    </location>
</feature>
<sequence length="555" mass="64763">MPSTLPKTLLYLLGAIFILNVTQAYFTELIFDEAYYWHYARNITFGYFDHPPMVAWFIALSSLIFEGHLGVRFVSCLLSVGTLLVLWKTIDHPQKNKYATHFVVLAFSMTLLNAYGFLTLPDTPLLFFCALFLLVYKRFVEKPGIGLAIALGMVMAALMYSKYHAVLIIVFVLLSNLKLLKNTYAWLAVLVALLAYTPHFLWLYEQDFISIKYHLSERKNGPYDFNKYTLGFLVNLVALFGFTFPWIYRSLFRTRSKDVFTKALLFLTYGVLLFFFISSFNRRVQTQWIIVVSIPLVILVFRDMMADETSRKWIYRMGILNIVILLYLRLGLVFEPLFPIYYESHGNKKWVQQLKDKVGDTPVVFENSYRLAPMYAYYSGNTSFSLNNINYRQNQYSLDDSERNVQLRKVYYVSPFLKNAELAFENAKGKPYFGHYINQFESFRKLRCIVDGDAFSLDTEKERLVKIFNPYDEDIDLQKLKFAVGYLDDYKQLQEVIPIYVSATDENISVLKSNDTTNFTFRLPPPKTKTPDYFRLSISEKDLRFGLNGKTIKLD</sequence>
<protein>
    <submittedName>
        <fullName evidence="10">Glycosyltransferase family 39 protein</fullName>
    </submittedName>
</protein>
<dbReference type="PANTHER" id="PTHR33908:SF11">
    <property type="entry name" value="MEMBRANE PROTEIN"/>
    <property type="match status" value="1"/>
</dbReference>
<dbReference type="InterPro" id="IPR050297">
    <property type="entry name" value="LipidA_mod_glycosyltrf_83"/>
</dbReference>
<feature type="transmembrane region" description="Helical" evidence="8">
    <location>
        <begin position="184"/>
        <end position="204"/>
    </location>
</feature>
<dbReference type="GO" id="GO:0005886">
    <property type="term" value="C:plasma membrane"/>
    <property type="evidence" value="ECO:0007669"/>
    <property type="project" value="UniProtKB-SubCell"/>
</dbReference>
<organism evidence="10 11">
    <name type="scientific">Aggregatimonas sangjinii</name>
    <dbReference type="NCBI Taxonomy" id="2583587"/>
    <lineage>
        <taxon>Bacteria</taxon>
        <taxon>Pseudomonadati</taxon>
        <taxon>Bacteroidota</taxon>
        <taxon>Flavobacteriia</taxon>
        <taxon>Flavobacteriales</taxon>
        <taxon>Flavobacteriaceae</taxon>
        <taxon>Aggregatimonas</taxon>
    </lineage>
</organism>
<feature type="transmembrane region" description="Helical" evidence="8">
    <location>
        <begin position="98"/>
        <end position="118"/>
    </location>
</feature>
<dbReference type="Proteomes" id="UP000310017">
    <property type="component" value="Chromosome"/>
</dbReference>
<evidence type="ECO:0000313" key="11">
    <source>
        <dbReference type="Proteomes" id="UP000310017"/>
    </source>
</evidence>
<keyword evidence="6 8" id="KW-1133">Transmembrane helix</keyword>
<feature type="transmembrane region" description="Helical" evidence="8">
    <location>
        <begin position="259"/>
        <end position="277"/>
    </location>
</feature>
<dbReference type="AlphaFoldDB" id="A0A5B7SNL4"/>
<comment type="subcellular location">
    <subcellularLocation>
        <location evidence="1">Cell membrane</location>
        <topology evidence="1">Multi-pass membrane protein</topology>
    </subcellularLocation>
</comment>
<evidence type="ECO:0000256" key="4">
    <source>
        <dbReference type="ARBA" id="ARBA00022679"/>
    </source>
</evidence>